<dbReference type="InterPro" id="IPR023213">
    <property type="entry name" value="CAT-like_dom_sf"/>
</dbReference>
<dbReference type="PANTHER" id="PTHR31642">
    <property type="entry name" value="TRICHOTHECENE 3-O-ACETYLTRANSFERASE"/>
    <property type="match status" value="1"/>
</dbReference>
<dbReference type="EMBL" id="JACGWJ010000003">
    <property type="protein sequence ID" value="KAL0429724.1"/>
    <property type="molecule type" value="Genomic_DNA"/>
</dbReference>
<dbReference type="Pfam" id="PF02458">
    <property type="entry name" value="Transferase"/>
    <property type="match status" value="1"/>
</dbReference>
<gene>
    <name evidence="4" type="ORF">Sradi_0598400</name>
</gene>
<keyword evidence="2" id="KW-0808">Transferase</keyword>
<evidence type="ECO:0000256" key="3">
    <source>
        <dbReference type="ARBA" id="ARBA00023315"/>
    </source>
</evidence>
<evidence type="ECO:0000256" key="2">
    <source>
        <dbReference type="ARBA" id="ARBA00022679"/>
    </source>
</evidence>
<accession>A0AAW2VIZ0</accession>
<name>A0AAW2VIZ0_SESRA</name>
<dbReference type="InterPro" id="IPR050317">
    <property type="entry name" value="Plant_Fungal_Acyltransferase"/>
</dbReference>
<reference evidence="4" key="1">
    <citation type="submission" date="2020-06" db="EMBL/GenBank/DDBJ databases">
        <authorList>
            <person name="Li T."/>
            <person name="Hu X."/>
            <person name="Zhang T."/>
            <person name="Song X."/>
            <person name="Zhang H."/>
            <person name="Dai N."/>
            <person name="Sheng W."/>
            <person name="Hou X."/>
            <person name="Wei L."/>
        </authorList>
    </citation>
    <scope>NUCLEOTIDE SEQUENCE</scope>
    <source>
        <strain evidence="4">G02</strain>
        <tissue evidence="4">Leaf</tissue>
    </source>
</reference>
<evidence type="ECO:0000256" key="1">
    <source>
        <dbReference type="ARBA" id="ARBA00009861"/>
    </source>
</evidence>
<dbReference type="Gene3D" id="3.30.559.10">
    <property type="entry name" value="Chloramphenicol acetyltransferase-like domain"/>
    <property type="match status" value="1"/>
</dbReference>
<dbReference type="GO" id="GO:0016747">
    <property type="term" value="F:acyltransferase activity, transferring groups other than amino-acyl groups"/>
    <property type="evidence" value="ECO:0007669"/>
    <property type="project" value="TreeGrafter"/>
</dbReference>
<dbReference type="AlphaFoldDB" id="A0AAW2VIZ0"/>
<proteinExistence type="inferred from homology"/>
<dbReference type="PANTHER" id="PTHR31642:SF11">
    <property type="entry name" value="SHIKIMATE O-HYDROXYCINNAMOYLTRANSFERASE"/>
    <property type="match status" value="1"/>
</dbReference>
<comment type="similarity">
    <text evidence="1">Belongs to the plant acyltransferase family.</text>
</comment>
<evidence type="ECO:0000313" key="4">
    <source>
        <dbReference type="EMBL" id="KAL0429724.1"/>
    </source>
</evidence>
<reference evidence="4" key="2">
    <citation type="journal article" date="2024" name="Plant">
        <title>Genomic evolution and insights into agronomic trait innovations of Sesamum species.</title>
        <authorList>
            <person name="Miao H."/>
            <person name="Wang L."/>
            <person name="Qu L."/>
            <person name="Liu H."/>
            <person name="Sun Y."/>
            <person name="Le M."/>
            <person name="Wang Q."/>
            <person name="Wei S."/>
            <person name="Zheng Y."/>
            <person name="Lin W."/>
            <person name="Duan Y."/>
            <person name="Cao H."/>
            <person name="Xiong S."/>
            <person name="Wang X."/>
            <person name="Wei L."/>
            <person name="Li C."/>
            <person name="Ma Q."/>
            <person name="Ju M."/>
            <person name="Zhao R."/>
            <person name="Li G."/>
            <person name="Mu C."/>
            <person name="Tian Q."/>
            <person name="Mei H."/>
            <person name="Zhang T."/>
            <person name="Gao T."/>
            <person name="Zhang H."/>
        </authorList>
    </citation>
    <scope>NUCLEOTIDE SEQUENCE</scope>
    <source>
        <strain evidence="4">G02</strain>
    </source>
</reference>
<keyword evidence="3" id="KW-0012">Acyltransferase</keyword>
<protein>
    <submittedName>
        <fullName evidence="4">Shikimate O-hydroxycinnamoyltransferase</fullName>
    </submittedName>
</protein>
<sequence>MRINVKSSTMVRPATAAPMRSLWISNLDLLMEPNYHTRFLYIYRSSEQTTFLDSTVLKVALSRALVEFYPVAGRMKKDDKGRVEINCNGEGVLFVEAEGDGCYR</sequence>
<organism evidence="4">
    <name type="scientific">Sesamum radiatum</name>
    <name type="common">Black benniseed</name>
    <dbReference type="NCBI Taxonomy" id="300843"/>
    <lineage>
        <taxon>Eukaryota</taxon>
        <taxon>Viridiplantae</taxon>
        <taxon>Streptophyta</taxon>
        <taxon>Embryophyta</taxon>
        <taxon>Tracheophyta</taxon>
        <taxon>Spermatophyta</taxon>
        <taxon>Magnoliopsida</taxon>
        <taxon>eudicotyledons</taxon>
        <taxon>Gunneridae</taxon>
        <taxon>Pentapetalae</taxon>
        <taxon>asterids</taxon>
        <taxon>lamiids</taxon>
        <taxon>Lamiales</taxon>
        <taxon>Pedaliaceae</taxon>
        <taxon>Sesamum</taxon>
    </lineage>
</organism>
<comment type="caution">
    <text evidence="4">The sequence shown here is derived from an EMBL/GenBank/DDBJ whole genome shotgun (WGS) entry which is preliminary data.</text>
</comment>